<comment type="catalytic activity">
    <reaction evidence="4">
        <text>a 2'-deoxycytidine in DNA + S-adenosyl-L-methionine = an N(4)-methyl-2'-deoxycytidine in DNA + S-adenosyl-L-homocysteine + H(+)</text>
        <dbReference type="Rhea" id="RHEA:16857"/>
        <dbReference type="Rhea" id="RHEA-COMP:11369"/>
        <dbReference type="Rhea" id="RHEA-COMP:13674"/>
        <dbReference type="ChEBI" id="CHEBI:15378"/>
        <dbReference type="ChEBI" id="CHEBI:57856"/>
        <dbReference type="ChEBI" id="CHEBI:59789"/>
        <dbReference type="ChEBI" id="CHEBI:85452"/>
        <dbReference type="ChEBI" id="CHEBI:137933"/>
        <dbReference type="EC" id="2.1.1.113"/>
    </reaction>
</comment>
<dbReference type="AlphaFoldDB" id="A0RXI0"/>
<dbReference type="STRING" id="414004.CENSYa_1425"/>
<reference evidence="6 7" key="1">
    <citation type="journal article" date="2006" name="Proc. Natl. Acad. Sci. U.S.A.">
        <title>Genomic analysis of the uncultivated marine crenarchaeote Cenarchaeum symbiosum.</title>
        <authorList>
            <person name="Hallam S.J."/>
            <person name="Konstantinidis K.T."/>
            <person name="Putnam N."/>
            <person name="Schleper C."/>
            <person name="Watanabe Y."/>
            <person name="Sugahara J."/>
            <person name="Preston C."/>
            <person name="de la Torre J."/>
            <person name="Richardson P.M."/>
            <person name="DeLong E.F."/>
        </authorList>
    </citation>
    <scope>NUCLEOTIDE SEQUENCE [LARGE SCALE GENOMIC DNA]</scope>
    <source>
        <strain evidence="7">A</strain>
    </source>
</reference>
<evidence type="ECO:0000313" key="7">
    <source>
        <dbReference type="Proteomes" id="UP000000758"/>
    </source>
</evidence>
<evidence type="ECO:0000259" key="5">
    <source>
        <dbReference type="Pfam" id="PF01555"/>
    </source>
</evidence>
<dbReference type="Proteomes" id="UP000000758">
    <property type="component" value="Chromosome"/>
</dbReference>
<evidence type="ECO:0000256" key="4">
    <source>
        <dbReference type="RuleBase" id="RU362026"/>
    </source>
</evidence>
<dbReference type="Pfam" id="PF01555">
    <property type="entry name" value="N6_N4_Mtase"/>
    <property type="match status" value="1"/>
</dbReference>
<evidence type="ECO:0000256" key="3">
    <source>
        <dbReference type="ARBA" id="ARBA00022679"/>
    </source>
</evidence>
<gene>
    <name evidence="6" type="ordered locus">CENSYa_1425</name>
</gene>
<dbReference type="REBASE" id="14186">
    <property type="entry name" value="M.CsyAORF1425P"/>
</dbReference>
<organism evidence="6 7">
    <name type="scientific">Cenarchaeum symbiosum (strain A)</name>
    <dbReference type="NCBI Taxonomy" id="414004"/>
    <lineage>
        <taxon>Archaea</taxon>
        <taxon>Nitrososphaerota</taxon>
        <taxon>Candidatus Cenarchaeales</taxon>
        <taxon>Candidatus Cenarchaeaceae</taxon>
        <taxon>Candidatus Cenarchaeum</taxon>
    </lineage>
</organism>
<dbReference type="Gene3D" id="3.40.50.150">
    <property type="entry name" value="Vaccinia Virus protein VP39"/>
    <property type="match status" value="1"/>
</dbReference>
<comment type="similarity">
    <text evidence="1 4">Belongs to the N(4)/N(6)-methyltransferase family.</text>
</comment>
<dbReference type="HOGENOM" id="CLU_770742_0_0_2"/>
<protein>
    <recommendedName>
        <fullName evidence="4">Type II methyltransferase</fullName>
        <ecNumber evidence="4">2.1.1.113</ecNumber>
    </recommendedName>
    <alternativeName>
        <fullName evidence="4">N-4 cytosine-specific methyltransferase</fullName>
    </alternativeName>
</protein>
<dbReference type="InterPro" id="IPR029063">
    <property type="entry name" value="SAM-dependent_MTases_sf"/>
</dbReference>
<dbReference type="EMBL" id="DP000238">
    <property type="protein sequence ID" value="ABK78047.1"/>
    <property type="molecule type" value="Genomic_DNA"/>
</dbReference>
<dbReference type="EnsemblBacteria" id="ABK78047">
    <property type="protein sequence ID" value="ABK78047"/>
    <property type="gene ID" value="CENSYa_1425"/>
</dbReference>
<dbReference type="EC" id="2.1.1.113" evidence="4"/>
<dbReference type="GO" id="GO:0003677">
    <property type="term" value="F:DNA binding"/>
    <property type="evidence" value="ECO:0007669"/>
    <property type="project" value="InterPro"/>
</dbReference>
<dbReference type="GO" id="GO:0008170">
    <property type="term" value="F:N-methyltransferase activity"/>
    <property type="evidence" value="ECO:0007669"/>
    <property type="project" value="InterPro"/>
</dbReference>
<evidence type="ECO:0000256" key="2">
    <source>
        <dbReference type="ARBA" id="ARBA00022603"/>
    </source>
</evidence>
<name>A0RXI0_CENSY</name>
<keyword evidence="3 6" id="KW-0808">Transferase</keyword>
<dbReference type="InterPro" id="IPR002052">
    <property type="entry name" value="DNA_methylase_N6_adenine_CS"/>
</dbReference>
<dbReference type="GO" id="GO:0015667">
    <property type="term" value="F:site-specific DNA-methyltransferase (cytosine-N4-specific) activity"/>
    <property type="evidence" value="ECO:0007669"/>
    <property type="project" value="UniProtKB-EC"/>
</dbReference>
<keyword evidence="4" id="KW-0680">Restriction system</keyword>
<dbReference type="GO" id="GO:0032259">
    <property type="term" value="P:methylation"/>
    <property type="evidence" value="ECO:0007669"/>
    <property type="project" value="UniProtKB-KW"/>
</dbReference>
<dbReference type="InterPro" id="IPR002941">
    <property type="entry name" value="DNA_methylase_N4/N6"/>
</dbReference>
<dbReference type="PATRIC" id="fig|414004.10.peg.1308"/>
<feature type="domain" description="DNA methylase N-4/N-6" evidence="5">
    <location>
        <begin position="146"/>
        <end position="347"/>
    </location>
</feature>
<dbReference type="PRINTS" id="PR00508">
    <property type="entry name" value="S21N4MTFRASE"/>
</dbReference>
<keyword evidence="4" id="KW-0949">S-adenosyl-L-methionine</keyword>
<dbReference type="KEGG" id="csy:CENSYa_1425"/>
<sequence>MKKQSIGNMDRNKLDIKIQKGLDGRRKQAGKFDNKAALKFVANTWINNTFGKMRTSLAVGNARRVSGQWKVDIQVDGTKKVIGHVNIDDEMKIADFTPITVMKNGARRNKARLGSDIVHGDVKLKKHRMSCADSMVECAKLKDNSVDLLLTDPPYGISSPYATERQIPRRVRKNGGDFIMPKGEFGEWDHDSDPAAWTKVVLPKIKGWAVIFCAHVQIKDYTEILSGNGFVAVNALVWHKTNPVPFNHKFKMLSAWESAVMGKRPSTKFNGKSVHNVFTYKSPSPAQRIHPTQKPLGLMEELIQLMSDKGDLVLDPFGGSATTMIAAMNQNRKSITYENDPKMYKLASQRVKSHLGSYE</sequence>
<proteinExistence type="inferred from homology"/>
<keyword evidence="2 4" id="KW-0489">Methyltransferase</keyword>
<keyword evidence="7" id="KW-1185">Reference proteome</keyword>
<dbReference type="PROSITE" id="PS00092">
    <property type="entry name" value="N6_MTASE"/>
    <property type="match status" value="1"/>
</dbReference>
<evidence type="ECO:0000313" key="6">
    <source>
        <dbReference type="EMBL" id="ABK78047.1"/>
    </source>
</evidence>
<dbReference type="InterPro" id="IPR001091">
    <property type="entry name" value="RM_Methyltransferase"/>
</dbReference>
<dbReference type="GO" id="GO:0009307">
    <property type="term" value="P:DNA restriction-modification system"/>
    <property type="evidence" value="ECO:0007669"/>
    <property type="project" value="UniProtKB-KW"/>
</dbReference>
<dbReference type="SUPFAM" id="SSF53335">
    <property type="entry name" value="S-adenosyl-L-methionine-dependent methyltransferases"/>
    <property type="match status" value="1"/>
</dbReference>
<evidence type="ECO:0000256" key="1">
    <source>
        <dbReference type="ARBA" id="ARBA00006594"/>
    </source>
</evidence>
<accession>A0RXI0</accession>